<name>A0A7S2X5P1_9EUKA</name>
<dbReference type="EMBL" id="HBHP01000293">
    <property type="protein sequence ID" value="CAD9744182.1"/>
    <property type="molecule type" value="Transcribed_RNA"/>
</dbReference>
<protein>
    <recommendedName>
        <fullName evidence="2">Fe2OG dioxygenase domain-containing protein</fullName>
    </recommendedName>
</protein>
<evidence type="ECO:0008006" key="2">
    <source>
        <dbReference type="Google" id="ProtNLM"/>
    </source>
</evidence>
<accession>A0A7S2X5P1</accession>
<evidence type="ECO:0000313" key="1">
    <source>
        <dbReference type="EMBL" id="CAD9744182.1"/>
    </source>
</evidence>
<gene>
    <name evidence="1" type="ORF">LSP00402_LOCUS214</name>
</gene>
<dbReference type="AlphaFoldDB" id="A0A7S2X5P1"/>
<proteinExistence type="predicted"/>
<sequence length="152" mass="17140">MRPLLERFCNCKLQERAKVYGVRIYHKGAHLIEHLDWCDTWVISATICVGRSPNGTSAGWPLVVRKSLLPGIGGEMHQVVQEAGEAVLYEGSRLYHGRPESLRGDSYMGLFLGFTPEAYPASARWPTQILVTAIRRLRETIMRVLRASKAFV</sequence>
<reference evidence="1" key="1">
    <citation type="submission" date="2021-01" db="EMBL/GenBank/DDBJ databases">
        <authorList>
            <person name="Corre E."/>
            <person name="Pelletier E."/>
            <person name="Niang G."/>
            <person name="Scheremetjew M."/>
            <person name="Finn R."/>
            <person name="Kale V."/>
            <person name="Holt S."/>
            <person name="Cochrane G."/>
            <person name="Meng A."/>
            <person name="Brown T."/>
            <person name="Cohen L."/>
        </authorList>
    </citation>
    <scope>NUCLEOTIDE SEQUENCE</scope>
    <source>
        <strain evidence="1">CCMP622</strain>
    </source>
</reference>
<organism evidence="1">
    <name type="scientific">Lotharella oceanica</name>
    <dbReference type="NCBI Taxonomy" id="641309"/>
    <lineage>
        <taxon>Eukaryota</taxon>
        <taxon>Sar</taxon>
        <taxon>Rhizaria</taxon>
        <taxon>Cercozoa</taxon>
        <taxon>Chlorarachniophyceae</taxon>
        <taxon>Lotharella</taxon>
    </lineage>
</organism>